<dbReference type="InterPro" id="IPR033900">
    <property type="entry name" value="Gram_neg_porin_domain"/>
</dbReference>
<evidence type="ECO:0000256" key="3">
    <source>
        <dbReference type="ARBA" id="ARBA00022448"/>
    </source>
</evidence>
<dbReference type="Gene3D" id="2.40.160.10">
    <property type="entry name" value="Porin"/>
    <property type="match status" value="1"/>
</dbReference>
<evidence type="ECO:0000256" key="11">
    <source>
        <dbReference type="SAM" id="SignalP"/>
    </source>
</evidence>
<keyword evidence="7" id="KW-0406">Ion transport</keyword>
<sequence length="366" mass="37724">MKKTVLALAALAAAHGAFAQSSVTVFGVLDTSVIHAQGSGPNGGSRTQMSSSGNSFSRLGFRGTEDLGGGYGAGFWLEAGLQSDSGGVIPTNVNNQLSGIQASSFGFSRRATVSLFGPFGEVRLGRDYTPTFWNTALFDPFGTGGGIGSNHLYFVGQGGLGAYVGTRASNSVGYFLPANLGGFYGQVMAASGENVDVEGQPNVHDGDYVGARLGFRAAGFDIAGSTGRAQYASGDLTLSNLGVAYTFGPGLAVVGGLKLMAEYHQDKLGQREGRGGLVGLKWPVGPGMVKASYAYYERDALVAGQADLASAKMALGYEYLLSKRTSLYATVARIHNDDGTSDSLGGVPTTPGRPATGTEFGITHVF</sequence>
<keyword evidence="3" id="KW-0813">Transport</keyword>
<organism evidence="13 14">
    <name type="scientific">Variovorax dokdonensis</name>
    <dbReference type="NCBI Taxonomy" id="344883"/>
    <lineage>
        <taxon>Bacteria</taxon>
        <taxon>Pseudomonadati</taxon>
        <taxon>Pseudomonadota</taxon>
        <taxon>Betaproteobacteria</taxon>
        <taxon>Burkholderiales</taxon>
        <taxon>Comamonadaceae</taxon>
        <taxon>Variovorax</taxon>
    </lineage>
</organism>
<comment type="subunit">
    <text evidence="2">Homotrimer.</text>
</comment>
<evidence type="ECO:0000256" key="9">
    <source>
        <dbReference type="ARBA" id="ARBA00023136"/>
    </source>
</evidence>
<evidence type="ECO:0000256" key="5">
    <source>
        <dbReference type="ARBA" id="ARBA00022692"/>
    </source>
</evidence>
<comment type="subcellular location">
    <subcellularLocation>
        <location evidence="1">Cell outer membrane</location>
        <topology evidence="1">Multi-pass membrane protein</topology>
    </subcellularLocation>
</comment>
<comment type="caution">
    <text evidence="13">The sequence shown here is derived from an EMBL/GenBank/DDBJ whole genome shotgun (WGS) entry which is preliminary data.</text>
</comment>
<evidence type="ECO:0000256" key="4">
    <source>
        <dbReference type="ARBA" id="ARBA00022452"/>
    </source>
</evidence>
<dbReference type="PANTHER" id="PTHR34501">
    <property type="entry name" value="PROTEIN YDDL-RELATED"/>
    <property type="match status" value="1"/>
</dbReference>
<dbReference type="PANTHER" id="PTHR34501:SF9">
    <property type="entry name" value="MAJOR OUTER MEMBRANE PROTEIN P.IA"/>
    <property type="match status" value="1"/>
</dbReference>
<protein>
    <submittedName>
        <fullName evidence="13">Porin</fullName>
    </submittedName>
</protein>
<evidence type="ECO:0000256" key="10">
    <source>
        <dbReference type="ARBA" id="ARBA00023237"/>
    </source>
</evidence>
<evidence type="ECO:0000313" key="14">
    <source>
        <dbReference type="Proteomes" id="UP001174908"/>
    </source>
</evidence>
<evidence type="ECO:0000313" key="13">
    <source>
        <dbReference type="EMBL" id="MDM0045787.1"/>
    </source>
</evidence>
<accession>A0ABT7NCZ3</accession>
<keyword evidence="6 11" id="KW-0732">Signal</keyword>
<feature type="chain" id="PRO_5045801617" evidence="11">
    <location>
        <begin position="20"/>
        <end position="366"/>
    </location>
</feature>
<evidence type="ECO:0000256" key="2">
    <source>
        <dbReference type="ARBA" id="ARBA00011233"/>
    </source>
</evidence>
<dbReference type="RefSeq" id="WP_286660899.1">
    <property type="nucleotide sequence ID" value="NZ_JASZYV010000003.1"/>
</dbReference>
<keyword evidence="14" id="KW-1185">Reference proteome</keyword>
<keyword evidence="8" id="KW-0626">Porin</keyword>
<dbReference type="InterPro" id="IPR023614">
    <property type="entry name" value="Porin_dom_sf"/>
</dbReference>
<proteinExistence type="predicted"/>
<feature type="signal peptide" evidence="11">
    <location>
        <begin position="1"/>
        <end position="19"/>
    </location>
</feature>
<evidence type="ECO:0000256" key="8">
    <source>
        <dbReference type="ARBA" id="ARBA00023114"/>
    </source>
</evidence>
<keyword evidence="5" id="KW-0812">Transmembrane</keyword>
<dbReference type="CDD" id="cd00342">
    <property type="entry name" value="gram_neg_porins"/>
    <property type="match status" value="1"/>
</dbReference>
<name>A0ABT7NCZ3_9BURK</name>
<dbReference type="Proteomes" id="UP001174908">
    <property type="component" value="Unassembled WGS sequence"/>
</dbReference>
<keyword evidence="9" id="KW-0472">Membrane</keyword>
<evidence type="ECO:0000256" key="7">
    <source>
        <dbReference type="ARBA" id="ARBA00023065"/>
    </source>
</evidence>
<reference evidence="13" key="1">
    <citation type="submission" date="2023-06" db="EMBL/GenBank/DDBJ databases">
        <authorList>
            <person name="Jiang Y."/>
            <person name="Liu Q."/>
        </authorList>
    </citation>
    <scope>NUCLEOTIDE SEQUENCE</scope>
    <source>
        <strain evidence="13">CGMCC 1.12089</strain>
    </source>
</reference>
<dbReference type="Pfam" id="PF13609">
    <property type="entry name" value="Porin_4"/>
    <property type="match status" value="1"/>
</dbReference>
<dbReference type="EMBL" id="JASZYV010000003">
    <property type="protein sequence ID" value="MDM0045787.1"/>
    <property type="molecule type" value="Genomic_DNA"/>
</dbReference>
<dbReference type="InterPro" id="IPR050298">
    <property type="entry name" value="Gram-neg_bact_OMP"/>
</dbReference>
<evidence type="ECO:0000256" key="1">
    <source>
        <dbReference type="ARBA" id="ARBA00004571"/>
    </source>
</evidence>
<gene>
    <name evidence="13" type="ORF">QTH91_14965</name>
</gene>
<keyword evidence="4" id="KW-1134">Transmembrane beta strand</keyword>
<evidence type="ECO:0000259" key="12">
    <source>
        <dbReference type="Pfam" id="PF13609"/>
    </source>
</evidence>
<evidence type="ECO:0000256" key="6">
    <source>
        <dbReference type="ARBA" id="ARBA00022729"/>
    </source>
</evidence>
<dbReference type="SUPFAM" id="SSF56935">
    <property type="entry name" value="Porins"/>
    <property type="match status" value="1"/>
</dbReference>
<keyword evidence="10" id="KW-0998">Cell outer membrane</keyword>
<feature type="domain" description="Porin" evidence="12">
    <location>
        <begin position="7"/>
        <end position="338"/>
    </location>
</feature>